<dbReference type="RefSeq" id="WP_145891231.1">
    <property type="nucleotide sequence ID" value="NZ_VOBQ01000003.1"/>
</dbReference>
<dbReference type="AlphaFoldDB" id="A0A562ZWG3"/>
<keyword evidence="3" id="KW-0862">Zinc</keyword>
<keyword evidence="7" id="KW-1185">Reference proteome</keyword>
<evidence type="ECO:0000256" key="4">
    <source>
        <dbReference type="PROSITE-ProRule" id="PRU00510"/>
    </source>
</evidence>
<keyword evidence="1" id="KW-0479">Metal-binding</keyword>
<name>A0A562ZWG3_9BURK</name>
<proteinExistence type="predicted"/>
<gene>
    <name evidence="6" type="ORF">FN976_04055</name>
</gene>
<sequence length="130" mass="13712">MNSTLEPLLPRLSTLLVEREAELRAHLDADDTSALQPADDNDVSDFKDVAAQESLSAVEDVQAAHVAAELALVVAARRRLADGTYGSCTDCDAPIDTQRLLAVPATARCVSCQAIVERSPGRQSGASVVP</sequence>
<dbReference type="PANTHER" id="PTHR33823">
    <property type="entry name" value="RNA POLYMERASE-BINDING TRANSCRIPTION FACTOR DKSA-RELATED"/>
    <property type="match status" value="1"/>
</dbReference>
<evidence type="ECO:0000259" key="5">
    <source>
        <dbReference type="Pfam" id="PF01258"/>
    </source>
</evidence>
<dbReference type="SUPFAM" id="SSF57716">
    <property type="entry name" value="Glucocorticoid receptor-like (DNA-binding domain)"/>
    <property type="match status" value="1"/>
</dbReference>
<dbReference type="PROSITE" id="PS51128">
    <property type="entry name" value="ZF_DKSA_2"/>
    <property type="match status" value="1"/>
</dbReference>
<evidence type="ECO:0000256" key="1">
    <source>
        <dbReference type="ARBA" id="ARBA00022723"/>
    </source>
</evidence>
<reference evidence="6 7" key="1">
    <citation type="submission" date="2019-07" db="EMBL/GenBank/DDBJ databases">
        <title>Caenimonas sedimenti sp. nov., isolated from activated sludge.</title>
        <authorList>
            <person name="Xu J."/>
        </authorList>
    </citation>
    <scope>NUCLEOTIDE SEQUENCE [LARGE SCALE GENOMIC DNA]</scope>
    <source>
        <strain evidence="6 7">HX-9-20</strain>
    </source>
</reference>
<dbReference type="EMBL" id="VOBQ01000003">
    <property type="protein sequence ID" value="TWO72711.1"/>
    <property type="molecule type" value="Genomic_DNA"/>
</dbReference>
<dbReference type="PANTHER" id="PTHR33823:SF4">
    <property type="entry name" value="GENERAL STRESS PROTEIN 16O"/>
    <property type="match status" value="1"/>
</dbReference>
<keyword evidence="2" id="KW-0863">Zinc-finger</keyword>
<evidence type="ECO:0000256" key="3">
    <source>
        <dbReference type="ARBA" id="ARBA00022833"/>
    </source>
</evidence>
<evidence type="ECO:0000313" key="7">
    <source>
        <dbReference type="Proteomes" id="UP000318199"/>
    </source>
</evidence>
<organism evidence="6 7">
    <name type="scientific">Caenimonas sedimenti</name>
    <dbReference type="NCBI Taxonomy" id="2596921"/>
    <lineage>
        <taxon>Bacteria</taxon>
        <taxon>Pseudomonadati</taxon>
        <taxon>Pseudomonadota</taxon>
        <taxon>Betaproteobacteria</taxon>
        <taxon>Burkholderiales</taxon>
        <taxon>Comamonadaceae</taxon>
        <taxon>Caenimonas</taxon>
    </lineage>
</organism>
<accession>A0A562ZWG3</accession>
<protein>
    <submittedName>
        <fullName evidence="6">TraR/DksA family transcriptional regulator</fullName>
    </submittedName>
</protein>
<dbReference type="OrthoDB" id="9811543at2"/>
<evidence type="ECO:0000256" key="2">
    <source>
        <dbReference type="ARBA" id="ARBA00022771"/>
    </source>
</evidence>
<comment type="caution">
    <text evidence="6">The sequence shown here is derived from an EMBL/GenBank/DDBJ whole genome shotgun (WGS) entry which is preliminary data.</text>
</comment>
<dbReference type="Gene3D" id="1.20.120.910">
    <property type="entry name" value="DksA, coiled-coil domain"/>
    <property type="match status" value="1"/>
</dbReference>
<feature type="zinc finger region" description="dksA C4-type" evidence="4">
    <location>
        <begin position="88"/>
        <end position="112"/>
    </location>
</feature>
<dbReference type="InterPro" id="IPR000962">
    <property type="entry name" value="Znf_DskA_TraR"/>
</dbReference>
<dbReference type="Proteomes" id="UP000318199">
    <property type="component" value="Unassembled WGS sequence"/>
</dbReference>
<evidence type="ECO:0000313" key="6">
    <source>
        <dbReference type="EMBL" id="TWO72711.1"/>
    </source>
</evidence>
<dbReference type="GO" id="GO:0008270">
    <property type="term" value="F:zinc ion binding"/>
    <property type="evidence" value="ECO:0007669"/>
    <property type="project" value="UniProtKB-KW"/>
</dbReference>
<dbReference type="Pfam" id="PF01258">
    <property type="entry name" value="zf-dskA_traR"/>
    <property type="match status" value="1"/>
</dbReference>
<feature type="domain" description="Zinc finger DksA/TraR C4-type" evidence="5">
    <location>
        <begin position="83"/>
        <end position="118"/>
    </location>
</feature>